<dbReference type="GO" id="GO:0016706">
    <property type="term" value="F:2-oxoglutarate-dependent dioxygenase activity"/>
    <property type="evidence" value="ECO:0007669"/>
    <property type="project" value="TreeGrafter"/>
</dbReference>
<sequence>MSVEPPTKEVSEADPEQYYGHTPSRLFEGARPIHVSEDGTRQYGLYCPNVDLTKCREFSAADVEEIKVKIQQARGVLTFPNQSPDLSPDDQLFFATLFGEAETHTAAKGMPGYPQVLEIIREKNAQIVFGEDWHSDHSFQPWPASFSFLRATGTMTPYGTNNTQFAQCIESWKDLSPTLKNICLNLKVSHSARKAYGTPDQGGHKKNSLVAMQGTSSNGGMKVRTDKPLLPDQYHPVVITIPETGEEALFVSTTFTNGIVGMTDDEGNAFIRYLQELMTKPEYQFEVAHEPHQVTMWDNRQLIHRGLVNDASSRRIIQRVSVSTGARPQAANPDLYQPGDELERQEHLDELNQQAP</sequence>
<dbReference type="GO" id="GO:0046872">
    <property type="term" value="F:metal ion binding"/>
    <property type="evidence" value="ECO:0007669"/>
    <property type="project" value="UniProtKB-KW"/>
</dbReference>
<evidence type="ECO:0000259" key="7">
    <source>
        <dbReference type="Pfam" id="PF02668"/>
    </source>
</evidence>
<feature type="region of interest" description="Disordered" evidence="6">
    <location>
        <begin position="322"/>
        <end position="342"/>
    </location>
</feature>
<feature type="region of interest" description="Disordered" evidence="6">
    <location>
        <begin position="1"/>
        <end position="23"/>
    </location>
</feature>
<evidence type="ECO:0000256" key="6">
    <source>
        <dbReference type="SAM" id="MobiDB-lite"/>
    </source>
</evidence>
<dbReference type="AlphaFoldDB" id="A0A7S2V9B3"/>
<dbReference type="InterPro" id="IPR003819">
    <property type="entry name" value="TauD/TfdA-like"/>
</dbReference>
<accession>A0A7S2V9B3</accession>
<dbReference type="EMBL" id="HBHT01003327">
    <property type="protein sequence ID" value="CAD9944256.1"/>
    <property type="molecule type" value="Transcribed_RNA"/>
</dbReference>
<dbReference type="PANTHER" id="PTHR30468:SF1">
    <property type="entry name" value="ALPHA-KETOGLUTARATE-DEPENDENT SULFONATE DIOXYGENASE"/>
    <property type="match status" value="1"/>
</dbReference>
<keyword evidence="2" id="KW-0479">Metal-binding</keyword>
<evidence type="ECO:0000256" key="2">
    <source>
        <dbReference type="ARBA" id="ARBA00022723"/>
    </source>
</evidence>
<organism evidence="8">
    <name type="scientific">Entomoneis paludosa</name>
    <dbReference type="NCBI Taxonomy" id="265537"/>
    <lineage>
        <taxon>Eukaryota</taxon>
        <taxon>Sar</taxon>
        <taxon>Stramenopiles</taxon>
        <taxon>Ochrophyta</taxon>
        <taxon>Bacillariophyta</taxon>
        <taxon>Bacillariophyceae</taxon>
        <taxon>Bacillariophycidae</taxon>
        <taxon>Entomoneidaceae</taxon>
        <taxon>Entomoneis</taxon>
    </lineage>
</organism>
<dbReference type="InterPro" id="IPR051323">
    <property type="entry name" value="AtsK-like"/>
</dbReference>
<evidence type="ECO:0000256" key="1">
    <source>
        <dbReference type="ARBA" id="ARBA00005896"/>
    </source>
</evidence>
<name>A0A7S2V9B3_9STRA</name>
<evidence type="ECO:0000256" key="4">
    <source>
        <dbReference type="ARBA" id="ARBA00023002"/>
    </source>
</evidence>
<dbReference type="PANTHER" id="PTHR30468">
    <property type="entry name" value="ALPHA-KETOGLUTARATE-DEPENDENT SULFONATE DIOXYGENASE"/>
    <property type="match status" value="1"/>
</dbReference>
<gene>
    <name evidence="8" type="ORF">APAL1065_LOCUS2241</name>
</gene>
<reference evidence="8" key="1">
    <citation type="submission" date="2021-01" db="EMBL/GenBank/DDBJ databases">
        <authorList>
            <person name="Corre E."/>
            <person name="Pelletier E."/>
            <person name="Niang G."/>
            <person name="Scheremetjew M."/>
            <person name="Finn R."/>
            <person name="Kale V."/>
            <person name="Holt S."/>
            <person name="Cochrane G."/>
            <person name="Meng A."/>
            <person name="Brown T."/>
            <person name="Cohen L."/>
        </authorList>
    </citation>
    <scope>NUCLEOTIDE SEQUENCE</scope>
    <source>
        <strain evidence="8">CCMP125</strain>
    </source>
</reference>
<keyword evidence="4" id="KW-0560">Oxidoreductase</keyword>
<dbReference type="Pfam" id="PF02668">
    <property type="entry name" value="TauD"/>
    <property type="match status" value="1"/>
</dbReference>
<evidence type="ECO:0000313" key="8">
    <source>
        <dbReference type="EMBL" id="CAD9944256.1"/>
    </source>
</evidence>
<dbReference type="InterPro" id="IPR042098">
    <property type="entry name" value="TauD-like_sf"/>
</dbReference>
<proteinExistence type="inferred from homology"/>
<dbReference type="GO" id="GO:0005737">
    <property type="term" value="C:cytoplasm"/>
    <property type="evidence" value="ECO:0007669"/>
    <property type="project" value="TreeGrafter"/>
</dbReference>
<feature type="compositionally biased region" description="Basic and acidic residues" evidence="6">
    <location>
        <begin position="1"/>
        <end position="11"/>
    </location>
</feature>
<dbReference type="SUPFAM" id="SSF51197">
    <property type="entry name" value="Clavaminate synthase-like"/>
    <property type="match status" value="1"/>
</dbReference>
<keyword evidence="5" id="KW-0408">Iron</keyword>
<protein>
    <recommendedName>
        <fullName evidence="7">TauD/TfdA-like domain-containing protein</fullName>
    </recommendedName>
</protein>
<evidence type="ECO:0000256" key="3">
    <source>
        <dbReference type="ARBA" id="ARBA00022964"/>
    </source>
</evidence>
<keyword evidence="3" id="KW-0223">Dioxygenase</keyword>
<comment type="similarity">
    <text evidence="1">Belongs to the TfdA dioxygenase family.</text>
</comment>
<dbReference type="Gene3D" id="3.60.130.10">
    <property type="entry name" value="Clavaminate synthase-like"/>
    <property type="match status" value="1"/>
</dbReference>
<feature type="domain" description="TauD/TfdA-like" evidence="7">
    <location>
        <begin position="49"/>
        <end position="320"/>
    </location>
</feature>
<evidence type="ECO:0000256" key="5">
    <source>
        <dbReference type="ARBA" id="ARBA00023004"/>
    </source>
</evidence>